<dbReference type="RefSeq" id="WP_076344096.1">
    <property type="nucleotide sequence ID" value="NZ_CP019082.1"/>
</dbReference>
<dbReference type="Pfam" id="PF07394">
    <property type="entry name" value="DUF1501"/>
    <property type="match status" value="1"/>
</dbReference>
<dbReference type="Proteomes" id="UP000186309">
    <property type="component" value="Chromosome"/>
</dbReference>
<keyword evidence="2" id="KW-1185">Reference proteome</keyword>
<gene>
    <name evidence="1" type="ORF">BSF38_01317</name>
</gene>
<dbReference type="PANTHER" id="PTHR43737:SF1">
    <property type="entry name" value="DUF1501 DOMAIN-CONTAINING PROTEIN"/>
    <property type="match status" value="1"/>
</dbReference>
<sequence length="469" mass="50682">MRDGSGHAHGIVRREFLQVGFSGFLGLSLSQILTARALADRVAKAGGGGSGSKPRAKSMILVFLTGGLSHLDSFDMKPDAPERIRGEFKPIDTAASGVQFCEHLPMLAARAADLAVVRSMSHKFTNHLNATHELLTGHSQPGAFFDKVASRDDYPCYASGLDYLRPRQDGIPTGVMLPTFLMEGPLVWPGQHAGLLGPRHDPWQIKQDPNQPGFRVDSLALPVGFSVERLGRRQTLLDQINHHQNEALTQPSTGGDSMSDQRARAMSLLLSGKVSGAFDLDKEDPKTRDRYGRHTFGQSLLLARRLVEAGVPIVQVNMGRVQQWDTHSQNFKNLKEHLLPPTDRGVSALLDDLKSRGLLDETLVVMTGEFGRTPRIGSSTGNNNTPDGRDHWAAVFSALFAGGGVQGGQVVGASDRIGAHPASPPYAPADLAATIYQSFGVDPASEIRDRFGRPIRLCDGQPIAPLYSA</sequence>
<dbReference type="PANTHER" id="PTHR43737">
    <property type="entry name" value="BLL7424 PROTEIN"/>
    <property type="match status" value="1"/>
</dbReference>
<dbReference type="InterPro" id="IPR017850">
    <property type="entry name" value="Alkaline_phosphatase_core_sf"/>
</dbReference>
<organism evidence="1 2">
    <name type="scientific">Paludisphaera borealis</name>
    <dbReference type="NCBI Taxonomy" id="1387353"/>
    <lineage>
        <taxon>Bacteria</taxon>
        <taxon>Pseudomonadati</taxon>
        <taxon>Planctomycetota</taxon>
        <taxon>Planctomycetia</taxon>
        <taxon>Isosphaerales</taxon>
        <taxon>Isosphaeraceae</taxon>
        <taxon>Paludisphaera</taxon>
    </lineage>
</organism>
<name>A0A1U7CLS6_9BACT</name>
<dbReference type="KEGG" id="pbor:BSF38_01317"/>
<reference evidence="2" key="1">
    <citation type="submission" date="2016-12" db="EMBL/GenBank/DDBJ databases">
        <title>Comparative genomics of four Isosphaeraceae planctomycetes: a common pool of plasmids and glycoside hydrolase genes.</title>
        <authorList>
            <person name="Ivanova A."/>
        </authorList>
    </citation>
    <scope>NUCLEOTIDE SEQUENCE [LARGE SCALE GENOMIC DNA]</scope>
    <source>
        <strain evidence="2">PX4</strain>
    </source>
</reference>
<protein>
    <recommendedName>
        <fullName evidence="3">DUF1501 domain-containing protein</fullName>
    </recommendedName>
</protein>
<dbReference type="SUPFAM" id="SSF53649">
    <property type="entry name" value="Alkaline phosphatase-like"/>
    <property type="match status" value="1"/>
</dbReference>
<evidence type="ECO:0000313" key="1">
    <source>
        <dbReference type="EMBL" id="APW59858.1"/>
    </source>
</evidence>
<evidence type="ECO:0008006" key="3">
    <source>
        <dbReference type="Google" id="ProtNLM"/>
    </source>
</evidence>
<dbReference type="InterPro" id="IPR010869">
    <property type="entry name" value="DUF1501"/>
</dbReference>
<dbReference type="STRING" id="1387353.BSF38_01317"/>
<evidence type="ECO:0000313" key="2">
    <source>
        <dbReference type="Proteomes" id="UP000186309"/>
    </source>
</evidence>
<dbReference type="EMBL" id="CP019082">
    <property type="protein sequence ID" value="APW59858.1"/>
    <property type="molecule type" value="Genomic_DNA"/>
</dbReference>
<dbReference type="OrthoDB" id="127333at2"/>
<accession>A0A1U7CLS6</accession>
<dbReference type="AlphaFoldDB" id="A0A1U7CLS6"/>
<proteinExistence type="predicted"/>